<dbReference type="Gene3D" id="3.30.110.170">
    <property type="entry name" value="Protein of unknown function (DUF541), domain 1"/>
    <property type="match status" value="1"/>
</dbReference>
<dbReference type="InterPro" id="IPR007497">
    <property type="entry name" value="SIMPL/DUF541"/>
</dbReference>
<dbReference type="PANTHER" id="PTHR34387:SF1">
    <property type="entry name" value="PERIPLASMIC IMMUNOGENIC PROTEIN"/>
    <property type="match status" value="1"/>
</dbReference>
<evidence type="ECO:0000313" key="2">
    <source>
        <dbReference type="Proteomes" id="UP000646053"/>
    </source>
</evidence>
<dbReference type="Proteomes" id="UP000646053">
    <property type="component" value="Unassembled WGS sequence"/>
</dbReference>
<dbReference type="InterPro" id="IPR052022">
    <property type="entry name" value="26kDa_periplasmic_antigen"/>
</dbReference>
<keyword evidence="2" id="KW-1185">Reference proteome</keyword>
<dbReference type="PANTHER" id="PTHR34387">
    <property type="entry name" value="SLR1258 PROTEIN"/>
    <property type="match status" value="1"/>
</dbReference>
<organism evidence="1 2">
    <name type="scientific">Myxacorys almedinensis A</name>
    <dbReference type="NCBI Taxonomy" id="2690445"/>
    <lineage>
        <taxon>Bacteria</taxon>
        <taxon>Bacillati</taxon>
        <taxon>Cyanobacteriota</taxon>
        <taxon>Cyanophyceae</taxon>
        <taxon>Leptolyngbyales</taxon>
        <taxon>Leptolyngbyaceae</taxon>
        <taxon>Myxacorys</taxon>
        <taxon>Myxacorys almedinensis</taxon>
    </lineage>
</organism>
<accession>A0A8J7Z0P6</accession>
<dbReference type="RefSeq" id="WP_162423644.1">
    <property type="nucleotide sequence ID" value="NZ_WVIE01000013.1"/>
</dbReference>
<gene>
    <name evidence="1" type="ORF">GS601_12595</name>
</gene>
<dbReference type="Pfam" id="PF04402">
    <property type="entry name" value="SIMPL"/>
    <property type="match status" value="1"/>
</dbReference>
<comment type="caution">
    <text evidence="1">The sequence shown here is derived from an EMBL/GenBank/DDBJ whole genome shotgun (WGS) entry which is preliminary data.</text>
</comment>
<dbReference type="Gene3D" id="3.30.70.2970">
    <property type="entry name" value="Protein of unknown function (DUF541), domain 2"/>
    <property type="match status" value="1"/>
</dbReference>
<proteinExistence type="predicted"/>
<dbReference type="AlphaFoldDB" id="A0A8J7Z0P6"/>
<name>A0A8J7Z0P6_9CYAN</name>
<dbReference type="GO" id="GO:0006974">
    <property type="term" value="P:DNA damage response"/>
    <property type="evidence" value="ECO:0007669"/>
    <property type="project" value="TreeGrafter"/>
</dbReference>
<evidence type="ECO:0000313" key="1">
    <source>
        <dbReference type="EMBL" id="NDJ18117.1"/>
    </source>
</evidence>
<reference evidence="1" key="1">
    <citation type="submission" date="2019-12" db="EMBL/GenBank/DDBJ databases">
        <title>High-Quality draft genome sequences of three cyanobacteria isolated from the limestone walls of the Old Cathedral of Coimbra.</title>
        <authorList>
            <person name="Tiago I."/>
            <person name="Soares F."/>
            <person name="Portugal A."/>
        </authorList>
    </citation>
    <scope>NUCLEOTIDE SEQUENCE</scope>
    <source>
        <strain evidence="1">A</strain>
    </source>
</reference>
<sequence length="248" mass="26363">MMSLTQSKRWNRFKALPLMLGIVGATIVTPALVSPAIAQEKMLKTLTVTGRGFEEIQTTLTQVRLGVEAQGKTANAVQQEVSRRSNSVVSLLRSRKVDKLETTGINLNPVYSYANNTQTLTGYSASNIVSFRVPTESAGTLLDDAVKAGASRIDGVSFVATDAAIATAQKQALRNAIQEAQAQADTVFGALNLTQKEIVSVQINGATPPAPIVIQAERFAKQSAADAPTPVIGGEQRVEGSVTLQFSY</sequence>
<protein>
    <submittedName>
        <fullName evidence="1">DUF541 domain-containing protein</fullName>
    </submittedName>
</protein>
<dbReference type="EMBL" id="WVIE01000013">
    <property type="protein sequence ID" value="NDJ18117.1"/>
    <property type="molecule type" value="Genomic_DNA"/>
</dbReference>